<dbReference type="EMBL" id="HE965806">
    <property type="protein sequence ID" value="CCJ55228.1"/>
    <property type="molecule type" value="Genomic_DNA"/>
</dbReference>
<proteinExistence type="predicted"/>
<accession>A0A0C6P6Z2</accession>
<dbReference type="OrthoDB" id="8777858at2"/>
<dbReference type="AlphaFoldDB" id="A0A0C6P6Z2"/>
<gene>
    <name evidence="2" type="ORF">BN112_3314</name>
</gene>
<sequence length="128" mass="13233">MKTLATAVMLSMTMAAGAQAADLGAEPTRAQAQAELVQAKANGQYTFGEQDYPAAITQGSALSAAEVRDDLAQAKAAGEVTFGNLDYPPQASNVNSSMTRAQVQADLAQAKNDGVVTFGNLDYPPQHG</sequence>
<feature type="chain" id="PRO_5002200497" evidence="1">
    <location>
        <begin position="21"/>
        <end position="128"/>
    </location>
</feature>
<feature type="signal peptide" evidence="1">
    <location>
        <begin position="1"/>
        <end position="20"/>
    </location>
</feature>
<dbReference type="Pfam" id="PF13663">
    <property type="entry name" value="DUF4148"/>
    <property type="match status" value="2"/>
</dbReference>
<dbReference type="HOGENOM" id="CLU_141441_1_0_4"/>
<dbReference type="RefSeq" id="WP_015064746.1">
    <property type="nucleotide sequence ID" value="NC_019382.1"/>
</dbReference>
<dbReference type="Proteomes" id="UP000007564">
    <property type="component" value="Chromosome"/>
</dbReference>
<dbReference type="InterPro" id="IPR025421">
    <property type="entry name" value="DUF4148"/>
</dbReference>
<organism evidence="2 3">
    <name type="scientific">Bordetella bronchiseptica 253</name>
    <dbReference type="NCBI Taxonomy" id="568707"/>
    <lineage>
        <taxon>Bacteria</taxon>
        <taxon>Pseudomonadati</taxon>
        <taxon>Pseudomonadota</taxon>
        <taxon>Betaproteobacteria</taxon>
        <taxon>Burkholderiales</taxon>
        <taxon>Alcaligenaceae</taxon>
        <taxon>Bordetella</taxon>
    </lineage>
</organism>
<dbReference type="KEGG" id="bbh:BN112_3314"/>
<evidence type="ECO:0000313" key="3">
    <source>
        <dbReference type="Proteomes" id="UP000007564"/>
    </source>
</evidence>
<keyword evidence="1" id="KW-0732">Signal</keyword>
<evidence type="ECO:0000313" key="2">
    <source>
        <dbReference type="EMBL" id="CCJ55228.1"/>
    </source>
</evidence>
<reference evidence="2 3" key="1">
    <citation type="journal article" date="2012" name="BMC Genomics">
        <title>Comparative genomics of the classical Bordetella subspecies: the evolution and exchange of virulence-associated diversity amongst closely related pathogens.</title>
        <authorList>
            <person name="Park J."/>
            <person name="Zhang Y."/>
            <person name="Buboltz A.M."/>
            <person name="Zhang X."/>
            <person name="Schuster S.C."/>
            <person name="Ahuja U."/>
            <person name="Liu M."/>
            <person name="Miller J.F."/>
            <person name="Sebaihia M."/>
            <person name="Bentley S.D."/>
            <person name="Parkhill J."/>
            <person name="Harvill E.T."/>
        </authorList>
    </citation>
    <scope>NUCLEOTIDE SEQUENCE [LARGE SCALE GENOMIC DNA]</scope>
    <source>
        <strain evidence="2 3">253</strain>
    </source>
</reference>
<evidence type="ECO:0000256" key="1">
    <source>
        <dbReference type="SAM" id="SignalP"/>
    </source>
</evidence>
<name>A0A0C6P6Z2_BORBO</name>
<protein>
    <submittedName>
        <fullName evidence="2">Putative exported protein</fullName>
    </submittedName>
</protein>